<dbReference type="PANTHER" id="PTHR34365">
    <property type="entry name" value="ENOLASE (DUF1399)"/>
    <property type="match status" value="1"/>
</dbReference>
<reference evidence="2 3" key="1">
    <citation type="submission" date="2013-07" db="EMBL/GenBank/DDBJ databases">
        <title>The Genome Sequence of Cryptococcus heveanensis BCC8398.</title>
        <authorList>
            <consortium name="The Broad Institute Genome Sequencing Platform"/>
            <person name="Cuomo C."/>
            <person name="Litvintseva A."/>
            <person name="Chen Y."/>
            <person name="Heitman J."/>
            <person name="Sun S."/>
            <person name="Springer D."/>
            <person name="Dromer F."/>
            <person name="Young S.K."/>
            <person name="Zeng Q."/>
            <person name="Gargeya S."/>
            <person name="Fitzgerald M."/>
            <person name="Abouelleil A."/>
            <person name="Alvarado L."/>
            <person name="Berlin A.M."/>
            <person name="Chapman S.B."/>
            <person name="Dewar J."/>
            <person name="Goldberg J."/>
            <person name="Griggs A."/>
            <person name="Gujja S."/>
            <person name="Hansen M."/>
            <person name="Howarth C."/>
            <person name="Imamovic A."/>
            <person name="Larimer J."/>
            <person name="McCowan C."/>
            <person name="Murphy C."/>
            <person name="Pearson M."/>
            <person name="Priest M."/>
            <person name="Roberts A."/>
            <person name="Saif S."/>
            <person name="Shea T."/>
            <person name="Sykes S."/>
            <person name="Wortman J."/>
            <person name="Nusbaum C."/>
            <person name="Birren B."/>
        </authorList>
    </citation>
    <scope>NUCLEOTIDE SEQUENCE [LARGE SCALE GENOMIC DNA]</scope>
    <source>
        <strain evidence="2 3">BCC8398</strain>
    </source>
</reference>
<dbReference type="OrthoDB" id="2587819at2759"/>
<proteinExistence type="predicted"/>
<dbReference type="Proteomes" id="UP000092666">
    <property type="component" value="Unassembled WGS sequence"/>
</dbReference>
<feature type="compositionally biased region" description="Polar residues" evidence="1">
    <location>
        <begin position="98"/>
        <end position="110"/>
    </location>
</feature>
<evidence type="ECO:0000313" key="2">
    <source>
        <dbReference type="EMBL" id="OCF38110.1"/>
    </source>
</evidence>
<protein>
    <submittedName>
        <fullName evidence="2">Uncharacterized protein</fullName>
    </submittedName>
</protein>
<keyword evidence="3" id="KW-1185">Reference proteome</keyword>
<dbReference type="InterPro" id="IPR009836">
    <property type="entry name" value="GRDP-like"/>
</dbReference>
<organism evidence="2 3">
    <name type="scientific">Kwoniella heveanensis BCC8398</name>
    <dbReference type="NCBI Taxonomy" id="1296120"/>
    <lineage>
        <taxon>Eukaryota</taxon>
        <taxon>Fungi</taxon>
        <taxon>Dikarya</taxon>
        <taxon>Basidiomycota</taxon>
        <taxon>Agaricomycotina</taxon>
        <taxon>Tremellomycetes</taxon>
        <taxon>Tremellales</taxon>
        <taxon>Cryptococcaceae</taxon>
        <taxon>Kwoniella</taxon>
    </lineage>
</organism>
<dbReference type="AlphaFoldDB" id="A0A1B9H4B8"/>
<dbReference type="PANTHER" id="PTHR34365:SF7">
    <property type="entry name" value="GLYCINE-RICH DOMAIN-CONTAINING PROTEIN 1"/>
    <property type="match status" value="1"/>
</dbReference>
<feature type="region of interest" description="Disordered" evidence="1">
    <location>
        <begin position="98"/>
        <end position="122"/>
    </location>
</feature>
<reference evidence="3" key="2">
    <citation type="submission" date="2013-12" db="EMBL/GenBank/DDBJ databases">
        <title>Evolution of pathogenesis and genome organization in the Tremellales.</title>
        <authorList>
            <person name="Cuomo C."/>
            <person name="Litvintseva A."/>
            <person name="Heitman J."/>
            <person name="Chen Y."/>
            <person name="Sun S."/>
            <person name="Springer D."/>
            <person name="Dromer F."/>
            <person name="Young S."/>
            <person name="Zeng Q."/>
            <person name="Chapman S."/>
            <person name="Gujja S."/>
            <person name="Saif S."/>
            <person name="Birren B."/>
        </authorList>
    </citation>
    <scope>NUCLEOTIDE SEQUENCE [LARGE SCALE GENOMIC DNA]</scope>
    <source>
        <strain evidence="3">BCC8398</strain>
    </source>
</reference>
<dbReference type="STRING" id="1296120.A0A1B9H4B8"/>
<dbReference type="EMBL" id="KI669492">
    <property type="protein sequence ID" value="OCF38110.1"/>
    <property type="molecule type" value="Genomic_DNA"/>
</dbReference>
<sequence>MGLLALFRLRSRQINGSCVLDVPIEAYDKTTGLPATIQVGGKEVEPYVSLQEAISDLQLSFEAQDSLDDSPVSARVLVAISSEPYIHWAQHILNQRQANGSTPARTSETDMGSGVSGNKGIQEPIDHERKCDQLAEDALPHLGILMAWHAHLLNPIRYENDLDGDFSALKGLNFPLAAVAKAIQEGSLPPVKPLDDTQKACLDVVNRTTTAIISASSEPGKGWTSKDVALATQRQAKFVGHMERIEWLEQRYWETTGYTELQFGVVLYHAWLDLMHASSSRYFLVPRLDIDLAWHTHQLHHAGYNTDTTGLLGKMLNHDDAAGENKLGDGLEMTKKLWKKRFGHAYM</sequence>
<evidence type="ECO:0000256" key="1">
    <source>
        <dbReference type="SAM" id="MobiDB-lite"/>
    </source>
</evidence>
<gene>
    <name evidence="2" type="ORF">I316_00334</name>
</gene>
<name>A0A1B9H4B8_9TREE</name>
<dbReference type="Pfam" id="PF07173">
    <property type="entry name" value="GRDP-like"/>
    <property type="match status" value="1"/>
</dbReference>
<evidence type="ECO:0000313" key="3">
    <source>
        <dbReference type="Proteomes" id="UP000092666"/>
    </source>
</evidence>
<accession>A0A1B9H4B8</accession>